<evidence type="ECO:0000313" key="5">
    <source>
        <dbReference type="Proteomes" id="UP001595526"/>
    </source>
</evidence>
<dbReference type="InterPro" id="IPR037481">
    <property type="entry name" value="LacX"/>
</dbReference>
<dbReference type="PANTHER" id="PTHR11122:SF13">
    <property type="entry name" value="GLUCOSE-6-PHOSPHATE 1-EPIMERASE"/>
    <property type="match status" value="1"/>
</dbReference>
<dbReference type="Proteomes" id="UP001595526">
    <property type="component" value="Unassembled WGS sequence"/>
</dbReference>
<dbReference type="Gene3D" id="2.70.98.10">
    <property type="match status" value="1"/>
</dbReference>
<dbReference type="EMBL" id="JBHRTA010000030">
    <property type="protein sequence ID" value="MFC3197986.1"/>
    <property type="molecule type" value="Genomic_DNA"/>
</dbReference>
<proteinExistence type="predicted"/>
<protein>
    <submittedName>
        <fullName evidence="4">Aldose 1-epimerase family protein</fullName>
    </submittedName>
</protein>
<sequence>MARLTNGMLCVEIDPQGAELKSLRDKGGREYLWQADPRYWAKTSPVLFPIVGALKDDAYIFNGKEYRLSRHGFARDRLFEEYRISETEVAYTLRDSADTHSVYPFAFELTLRYALSRHTLSCTYEVYNLSDSQPLLFSVGGHPAFAVHTEDGGPAYTDHYLEFPDDEALYCHALEGNLVSGRVDAVPLNNNRLPLRYELFYRDALVIKTLRSRRISLRNTVNDRGLHFSYEHTPFFGIWAARDADFVCLEPWCGIADSVDHNQQLTDKEGIQRLDPGQKWSARWAVECF</sequence>
<evidence type="ECO:0000256" key="3">
    <source>
        <dbReference type="ARBA" id="ARBA00022837"/>
    </source>
</evidence>
<dbReference type="InterPro" id="IPR014718">
    <property type="entry name" value="GH-type_carb-bd"/>
</dbReference>
<accession>A0ABV7JIW8</accession>
<evidence type="ECO:0000256" key="2">
    <source>
        <dbReference type="ARBA" id="ARBA00011245"/>
    </source>
</evidence>
<reference evidence="5" key="1">
    <citation type="journal article" date="2019" name="Int. J. Syst. Evol. Microbiol.">
        <title>The Global Catalogue of Microorganisms (GCM) 10K type strain sequencing project: providing services to taxonomists for standard genome sequencing and annotation.</title>
        <authorList>
            <consortium name="The Broad Institute Genomics Platform"/>
            <consortium name="The Broad Institute Genome Sequencing Center for Infectious Disease"/>
            <person name="Wu L."/>
            <person name="Ma J."/>
        </authorList>
    </citation>
    <scope>NUCLEOTIDE SEQUENCE [LARGE SCALE GENOMIC DNA]</scope>
    <source>
        <strain evidence="5">KCTC 52416</strain>
    </source>
</reference>
<evidence type="ECO:0000313" key="4">
    <source>
        <dbReference type="EMBL" id="MFC3197986.1"/>
    </source>
</evidence>
<dbReference type="InterPro" id="IPR011013">
    <property type="entry name" value="Gal_mutarotase_sf_dom"/>
</dbReference>
<comment type="cofactor">
    <cofactor evidence="1">
        <name>Ca(2+)</name>
        <dbReference type="ChEBI" id="CHEBI:29108"/>
    </cofactor>
</comment>
<keyword evidence="5" id="KW-1185">Reference proteome</keyword>
<dbReference type="InterPro" id="IPR008183">
    <property type="entry name" value="Aldose_1/G6P_1-epimerase"/>
</dbReference>
<name>A0ABV7JIW8_9SPHI</name>
<dbReference type="SUPFAM" id="SSF74650">
    <property type="entry name" value="Galactose mutarotase-like"/>
    <property type="match status" value="1"/>
</dbReference>
<evidence type="ECO:0000256" key="1">
    <source>
        <dbReference type="ARBA" id="ARBA00001913"/>
    </source>
</evidence>
<gene>
    <name evidence="4" type="ORF">ACFOET_10210</name>
</gene>
<comment type="subunit">
    <text evidence="2">Monomer.</text>
</comment>
<keyword evidence="3" id="KW-0106">Calcium</keyword>
<comment type="caution">
    <text evidence="4">The sequence shown here is derived from an EMBL/GenBank/DDBJ whole genome shotgun (WGS) entry which is preliminary data.</text>
</comment>
<organism evidence="4 5">
    <name type="scientific">Parapedobacter deserti</name>
    <dbReference type="NCBI Taxonomy" id="1912957"/>
    <lineage>
        <taxon>Bacteria</taxon>
        <taxon>Pseudomonadati</taxon>
        <taxon>Bacteroidota</taxon>
        <taxon>Sphingobacteriia</taxon>
        <taxon>Sphingobacteriales</taxon>
        <taxon>Sphingobacteriaceae</taxon>
        <taxon>Parapedobacter</taxon>
    </lineage>
</organism>
<dbReference type="CDD" id="cd09024">
    <property type="entry name" value="Aldose_epim_lacX"/>
    <property type="match status" value="1"/>
</dbReference>
<dbReference type="RefSeq" id="WP_379022200.1">
    <property type="nucleotide sequence ID" value="NZ_JBHRTA010000030.1"/>
</dbReference>
<dbReference type="PANTHER" id="PTHR11122">
    <property type="entry name" value="APOSPORY-ASSOCIATED PROTEIN C-RELATED"/>
    <property type="match status" value="1"/>
</dbReference>
<dbReference type="Pfam" id="PF01263">
    <property type="entry name" value="Aldose_epim"/>
    <property type="match status" value="1"/>
</dbReference>